<protein>
    <recommendedName>
        <fullName evidence="3">EF-hand domain-containing protein</fullName>
    </recommendedName>
</protein>
<feature type="region of interest" description="Disordered" evidence="1">
    <location>
        <begin position="59"/>
        <end position="82"/>
    </location>
</feature>
<dbReference type="AlphaFoldDB" id="A0A9X3YP93"/>
<dbReference type="PROSITE" id="PS50222">
    <property type="entry name" value="EF_HAND_2"/>
    <property type="match status" value="2"/>
</dbReference>
<dbReference type="GO" id="GO:0005509">
    <property type="term" value="F:calcium ion binding"/>
    <property type="evidence" value="ECO:0007669"/>
    <property type="project" value="InterPro"/>
</dbReference>
<accession>A0A9X3YP93</accession>
<dbReference type="Proteomes" id="UP001139971">
    <property type="component" value="Unassembled WGS sequence"/>
</dbReference>
<organism evidence="4 5">
    <name type="scientific">Tahibacter soli</name>
    <dbReference type="NCBI Taxonomy" id="2983605"/>
    <lineage>
        <taxon>Bacteria</taxon>
        <taxon>Pseudomonadati</taxon>
        <taxon>Pseudomonadota</taxon>
        <taxon>Gammaproteobacteria</taxon>
        <taxon>Lysobacterales</taxon>
        <taxon>Rhodanobacteraceae</taxon>
        <taxon>Tahibacter</taxon>
    </lineage>
</organism>
<feature type="chain" id="PRO_5040846532" description="EF-hand domain-containing protein" evidence="2">
    <location>
        <begin position="24"/>
        <end position="129"/>
    </location>
</feature>
<dbReference type="InterPro" id="IPR002048">
    <property type="entry name" value="EF_hand_dom"/>
</dbReference>
<comment type="caution">
    <text evidence="4">The sequence shown here is derived from an EMBL/GenBank/DDBJ whole genome shotgun (WGS) entry which is preliminary data.</text>
</comment>
<dbReference type="Pfam" id="PF13202">
    <property type="entry name" value="EF-hand_5"/>
    <property type="match status" value="3"/>
</dbReference>
<dbReference type="Gene3D" id="1.10.238.10">
    <property type="entry name" value="EF-hand"/>
    <property type="match status" value="1"/>
</dbReference>
<evidence type="ECO:0000259" key="3">
    <source>
        <dbReference type="PROSITE" id="PS50222"/>
    </source>
</evidence>
<sequence>MRAIRWMAVFGLCAAVTPLAALANDEAKGAFERTDFNADGKISFEEYRNRSVRVFNDLDANGDGRLTTDEQPPAKDAKGNPAVRGTVTIEAFSDSLLDHFEAADANKDGYLGIEEWSNVPKPGKKPAKQ</sequence>
<dbReference type="InterPro" id="IPR018247">
    <property type="entry name" value="EF_Hand_1_Ca_BS"/>
</dbReference>
<name>A0A9X3YP93_9GAMM</name>
<evidence type="ECO:0000313" key="4">
    <source>
        <dbReference type="EMBL" id="MDC8015951.1"/>
    </source>
</evidence>
<keyword evidence="5" id="KW-1185">Reference proteome</keyword>
<dbReference type="SUPFAM" id="SSF47473">
    <property type="entry name" value="EF-hand"/>
    <property type="match status" value="1"/>
</dbReference>
<reference evidence="4" key="1">
    <citation type="submission" date="2023-02" db="EMBL/GenBank/DDBJ databases">
        <title>Tahibacter soli sp. nov. isolated from soil.</title>
        <authorList>
            <person name="Baek J.H."/>
            <person name="Lee J.K."/>
            <person name="Choi D.G."/>
            <person name="Jeon C.O."/>
        </authorList>
    </citation>
    <scope>NUCLEOTIDE SEQUENCE</scope>
    <source>
        <strain evidence="4">BL</strain>
    </source>
</reference>
<feature type="domain" description="EF-hand" evidence="3">
    <location>
        <begin position="91"/>
        <end position="126"/>
    </location>
</feature>
<feature type="domain" description="EF-hand" evidence="3">
    <location>
        <begin position="22"/>
        <end position="57"/>
    </location>
</feature>
<dbReference type="RefSeq" id="WP_263543583.1">
    <property type="nucleotide sequence ID" value="NZ_JAOVZO020000023.1"/>
</dbReference>
<dbReference type="InterPro" id="IPR011992">
    <property type="entry name" value="EF-hand-dom_pair"/>
</dbReference>
<gene>
    <name evidence="4" type="ORF">OD750_025790</name>
</gene>
<evidence type="ECO:0000256" key="1">
    <source>
        <dbReference type="SAM" id="MobiDB-lite"/>
    </source>
</evidence>
<proteinExistence type="predicted"/>
<keyword evidence="2" id="KW-0732">Signal</keyword>
<feature type="compositionally biased region" description="Basic and acidic residues" evidence="1">
    <location>
        <begin position="66"/>
        <end position="78"/>
    </location>
</feature>
<evidence type="ECO:0000256" key="2">
    <source>
        <dbReference type="SAM" id="SignalP"/>
    </source>
</evidence>
<dbReference type="PROSITE" id="PS00018">
    <property type="entry name" value="EF_HAND_1"/>
    <property type="match status" value="2"/>
</dbReference>
<dbReference type="EMBL" id="JAOVZO020000023">
    <property type="protein sequence ID" value="MDC8015951.1"/>
    <property type="molecule type" value="Genomic_DNA"/>
</dbReference>
<evidence type="ECO:0000313" key="5">
    <source>
        <dbReference type="Proteomes" id="UP001139971"/>
    </source>
</evidence>
<feature type="signal peptide" evidence="2">
    <location>
        <begin position="1"/>
        <end position="23"/>
    </location>
</feature>